<dbReference type="Proteomes" id="UP000016928">
    <property type="component" value="Unassembled WGS sequence"/>
</dbReference>
<dbReference type="OrthoDB" id="5093612at2759"/>
<feature type="compositionally biased region" description="Low complexity" evidence="1">
    <location>
        <begin position="186"/>
        <end position="197"/>
    </location>
</feature>
<accession>N4TLD6</accession>
<dbReference type="AlphaFoldDB" id="N4TLD6"/>
<reference evidence="3" key="1">
    <citation type="submission" date="2012-09" db="EMBL/GenBank/DDBJ databases">
        <title>Genome sequencing and comparative transcriptomics of race 1 and race 4 of banana pathogen: Fusarium oxysporum f. sp. cubense.</title>
        <authorList>
            <person name="Fang X."/>
            <person name="Huang J."/>
        </authorList>
    </citation>
    <scope>NUCLEOTIDE SEQUENCE [LARGE SCALE GENOMIC DNA]</scope>
    <source>
        <strain evidence="3">race 1</strain>
    </source>
</reference>
<dbReference type="VEuPathDB" id="FungiDB:FOC1_g10000224"/>
<evidence type="ECO:0000256" key="1">
    <source>
        <dbReference type="SAM" id="MobiDB-lite"/>
    </source>
</evidence>
<feature type="non-terminal residue" evidence="2">
    <location>
        <position position="1"/>
    </location>
</feature>
<evidence type="ECO:0000313" key="3">
    <source>
        <dbReference type="Proteomes" id="UP000016928"/>
    </source>
</evidence>
<dbReference type="EMBL" id="KB731237">
    <property type="protein sequence ID" value="ENH63479.1"/>
    <property type="molecule type" value="Genomic_DNA"/>
</dbReference>
<dbReference type="STRING" id="1229664.N4TLD6"/>
<name>N4TLD6_FUSC1</name>
<reference evidence="3" key="2">
    <citation type="journal article" date="2014" name="PLoS ONE">
        <title>Genome and Transcriptome Analysis of the Fungal Pathogen Fusarium oxysporum f. sp. cubense Causing Banana Vascular Wilt Disease.</title>
        <authorList>
            <person name="Guo L."/>
            <person name="Han L."/>
            <person name="Yang L."/>
            <person name="Zeng H."/>
            <person name="Fan D."/>
            <person name="Zhu Y."/>
            <person name="Feng Y."/>
            <person name="Wang G."/>
            <person name="Peng C."/>
            <person name="Jiang X."/>
            <person name="Zhou D."/>
            <person name="Ni P."/>
            <person name="Liang C."/>
            <person name="Liu L."/>
            <person name="Wang J."/>
            <person name="Mao C."/>
            <person name="Fang X."/>
            <person name="Peng M."/>
            <person name="Huang J."/>
        </authorList>
    </citation>
    <scope>NUCLEOTIDE SEQUENCE [LARGE SCALE GENOMIC DNA]</scope>
    <source>
        <strain evidence="3">race 1</strain>
    </source>
</reference>
<proteinExistence type="predicted"/>
<evidence type="ECO:0000313" key="2">
    <source>
        <dbReference type="EMBL" id="ENH63479.1"/>
    </source>
</evidence>
<dbReference type="OMA" id="YVKYCPL"/>
<sequence length="261" mass="29091">VYQDAPFERLPAQDSVFMGYRLERSYAMPDLLSLPDQGARKDCYAFSGEIPLGTPQTSAPLGPHRSVLVANLTLFLEQCGDLFQILSGRWVTAEHQYSPSSALNRARPQSNDVSSYLQRMRQDESFKDPSSMGILSIVDTFIQLGYLQTPEDVQEYMIIVGKEIMPDRVYVKYCPLVMNTLGMALPSGSRSPSTPRTAGPEPRKFSCPMSEMVHEEEYMQRHRNSVHKHEYGNDCLTGPTIGGYSVIAVPNGKPESISACI</sequence>
<protein>
    <submittedName>
        <fullName evidence="2">Uncharacterized protein</fullName>
    </submittedName>
</protein>
<dbReference type="HOGENOM" id="CLU_080205_0_0_1"/>
<feature type="region of interest" description="Disordered" evidence="1">
    <location>
        <begin position="185"/>
        <end position="206"/>
    </location>
</feature>
<gene>
    <name evidence="2" type="ORF">FOC1_g10000224</name>
</gene>
<organism evidence="2 3">
    <name type="scientific">Fusarium oxysporum f. sp. cubense (strain race 1)</name>
    <name type="common">Panama disease fungus</name>
    <dbReference type="NCBI Taxonomy" id="1229664"/>
    <lineage>
        <taxon>Eukaryota</taxon>
        <taxon>Fungi</taxon>
        <taxon>Dikarya</taxon>
        <taxon>Ascomycota</taxon>
        <taxon>Pezizomycotina</taxon>
        <taxon>Sordariomycetes</taxon>
        <taxon>Hypocreomycetidae</taxon>
        <taxon>Hypocreales</taxon>
        <taxon>Nectriaceae</taxon>
        <taxon>Fusarium</taxon>
        <taxon>Fusarium oxysporum species complex</taxon>
    </lineage>
</organism>